<sequence>MFKKILLNIVLIGINIIKSTSLEQRPTSETDVNCYFELLCRIENFGSKAFKKYISIVGTNVRNDCGIFIFDRDAEILELTRFFLDMFPTDKKYMFQTNIFLKNLGKEEIPLGEIAKEAKLVYTATVNEFKSSTYTLSSSKIQDTFEYVEKVEILRHLIEKNTKLQNFDIVDNFCFNRTFSPSLYPCKGKEDNITIILLGLAFLLPHELDVFEFIFEELYRTYNLYGKNIYFAFFPNIKSRHMNEFGRYLTSSDICRYYIFNFYVENINILNDYKTSKGIKILNSKKYGLYLTGETFTSENGKELTKKFENLDFDKDLLKHIDVAKIKISKTNLTTTSLNNSHFEFKVKLFNNKSINIVSTTQKLESGLYYVFLLNLCDIDDQKKNISVILHTNLLGTNMKIDKCESSEQITSTGDLLKAIERKFENVLIWATINT</sequence>
<evidence type="ECO:0000313" key="3">
    <source>
        <dbReference type="Proteomes" id="UP000292362"/>
    </source>
</evidence>
<evidence type="ECO:0000256" key="1">
    <source>
        <dbReference type="SAM" id="SignalP"/>
    </source>
</evidence>
<dbReference type="EMBL" id="PITJ01000642">
    <property type="protein sequence ID" value="TBU01721.1"/>
    <property type="molecule type" value="Genomic_DNA"/>
</dbReference>
<keyword evidence="1" id="KW-0732">Signal</keyword>
<feature type="chain" id="PRO_5020219480" evidence="1">
    <location>
        <begin position="22"/>
        <end position="435"/>
    </location>
</feature>
<dbReference type="VEuPathDB" id="MicrosporidiaDB:CWI37_0642p0010"/>
<evidence type="ECO:0000313" key="2">
    <source>
        <dbReference type="EMBL" id="TBU01721.1"/>
    </source>
</evidence>
<feature type="signal peptide" evidence="1">
    <location>
        <begin position="1"/>
        <end position="21"/>
    </location>
</feature>
<dbReference type="Proteomes" id="UP000292362">
    <property type="component" value="Unassembled WGS sequence"/>
</dbReference>
<organism evidence="2 3">
    <name type="scientific">Hamiltosporidium tvaerminnensis</name>
    <dbReference type="NCBI Taxonomy" id="1176355"/>
    <lineage>
        <taxon>Eukaryota</taxon>
        <taxon>Fungi</taxon>
        <taxon>Fungi incertae sedis</taxon>
        <taxon>Microsporidia</taxon>
        <taxon>Dubosqiidae</taxon>
        <taxon>Hamiltosporidium</taxon>
    </lineage>
</organism>
<comment type="caution">
    <text evidence="2">The sequence shown here is derived from an EMBL/GenBank/DDBJ whole genome shotgun (WGS) entry which is preliminary data.</text>
</comment>
<protein>
    <submittedName>
        <fullName evidence="2">Uncharacterized protein</fullName>
    </submittedName>
</protein>
<reference evidence="2 3" key="1">
    <citation type="submission" date="2017-12" db="EMBL/GenBank/DDBJ databases">
        <authorList>
            <person name="Pombert J.-F."/>
            <person name="Haag K.L."/>
            <person name="Ebert D."/>
        </authorList>
    </citation>
    <scope>NUCLEOTIDE SEQUENCE [LARGE SCALE GENOMIC DNA]</scope>
    <source>
        <strain evidence="2">FI-OER-3-3</strain>
    </source>
</reference>
<dbReference type="AlphaFoldDB" id="A0A4Q9L4I0"/>
<accession>A0A4Q9L4I0</accession>
<name>A0A4Q9L4I0_9MICR</name>
<gene>
    <name evidence="2" type="ORF">CWI37_0642p0010</name>
</gene>
<proteinExistence type="predicted"/>